<protein>
    <recommendedName>
        <fullName evidence="3">DUF1845 domain-containing protein</fullName>
    </recommendedName>
</protein>
<organism evidence="1 2">
    <name type="scientific">Vibrio splendidus</name>
    <dbReference type="NCBI Taxonomy" id="29497"/>
    <lineage>
        <taxon>Bacteria</taxon>
        <taxon>Pseudomonadati</taxon>
        <taxon>Pseudomonadota</taxon>
        <taxon>Gammaproteobacteria</taxon>
        <taxon>Vibrionales</taxon>
        <taxon>Vibrionaceae</taxon>
        <taxon>Vibrio</taxon>
    </lineage>
</organism>
<dbReference type="Proteomes" id="UP000235533">
    <property type="component" value="Unassembled WGS sequence"/>
</dbReference>
<evidence type="ECO:0000313" key="1">
    <source>
        <dbReference type="EMBL" id="PMM41604.1"/>
    </source>
</evidence>
<sequence length="186" mass="21509">MHQLQFKPLIQLWDKSVYTNSSEKQKAYDGQFAIKALFSVEAFSTNPKTANPTFCRDALELFLQEIREVRANILTQHTTTKNEWGDITLVPFVSEKHRHDMTIDNKHLCRSTGVLLKTFLSANDYLLDLHRAQINEELSDRDFMDARAMLLKSMNGLIHRIATMNRVFHIERKKLEGVNGLITSCQ</sequence>
<gene>
    <name evidence="1" type="ORF">BCT54_10260</name>
</gene>
<accession>A0A2N7JKS5</accession>
<name>A0A2N7JKS5_VIBSP</name>
<evidence type="ECO:0000313" key="2">
    <source>
        <dbReference type="Proteomes" id="UP000235533"/>
    </source>
</evidence>
<evidence type="ECO:0008006" key="3">
    <source>
        <dbReference type="Google" id="ProtNLM"/>
    </source>
</evidence>
<dbReference type="RefSeq" id="WP_102553686.1">
    <property type="nucleotide sequence ID" value="NZ_MCZF01000281.1"/>
</dbReference>
<reference evidence="2" key="1">
    <citation type="submission" date="2016-07" db="EMBL/GenBank/DDBJ databases">
        <title>Nontailed viruses are major unrecognized killers of bacteria in the ocean.</title>
        <authorList>
            <person name="Kauffman K."/>
            <person name="Hussain F."/>
            <person name="Yang J."/>
            <person name="Arevalo P."/>
            <person name="Brown J."/>
            <person name="Cutler M."/>
            <person name="Kelly L."/>
            <person name="Polz M.F."/>
        </authorList>
    </citation>
    <scope>NUCLEOTIDE SEQUENCE [LARGE SCALE GENOMIC DNA]</scope>
    <source>
        <strain evidence="2">10N.261.48.B5</strain>
    </source>
</reference>
<comment type="caution">
    <text evidence="1">The sequence shown here is derived from an EMBL/GenBank/DDBJ whole genome shotgun (WGS) entry which is preliminary data.</text>
</comment>
<proteinExistence type="predicted"/>
<dbReference type="AlphaFoldDB" id="A0A2N7JKS5"/>
<dbReference type="EMBL" id="MCZF01000281">
    <property type="protein sequence ID" value="PMM41604.1"/>
    <property type="molecule type" value="Genomic_DNA"/>
</dbReference>